<keyword evidence="1" id="KW-0255">Endonuclease</keyword>
<evidence type="ECO:0000313" key="2">
    <source>
        <dbReference type="Proteomes" id="UP000825134"/>
    </source>
</evidence>
<reference evidence="1" key="1">
    <citation type="journal article" date="2021" name="Front. Microbiol.">
        <title>Generation of Tetracycline and Rifamycin Resistant Chlamydia Suis Recombinants.</title>
        <authorList>
            <person name="Marti H."/>
            <person name="Bommana S."/>
            <person name="Read T.D."/>
            <person name="Pesch T."/>
            <person name="Prahauser B."/>
            <person name="Dean D."/>
            <person name="Borel N."/>
        </authorList>
    </citation>
    <scope>NUCLEOTIDE SEQUENCE</scope>
    <source>
        <strain evidence="1">208.1</strain>
    </source>
</reference>
<accession>A0AAQ0ESB6</accession>
<dbReference type="Proteomes" id="UP000825134">
    <property type="component" value="Chromosome"/>
</dbReference>
<sequence>MEDMNAAQERSIATRNELLKEQEAIVGRLERLLGKKNTKESVEVLL</sequence>
<proteinExistence type="predicted"/>
<dbReference type="GO" id="GO:0004519">
    <property type="term" value="F:endonuclease activity"/>
    <property type="evidence" value="ECO:0007669"/>
    <property type="project" value="UniProtKB-KW"/>
</dbReference>
<protein>
    <submittedName>
        <fullName evidence="1">Endonuclease</fullName>
    </submittedName>
</protein>
<organism evidence="1 2">
    <name type="scientific">Chlamydia suis</name>
    <dbReference type="NCBI Taxonomy" id="83559"/>
    <lineage>
        <taxon>Bacteria</taxon>
        <taxon>Pseudomonadati</taxon>
        <taxon>Chlamydiota</taxon>
        <taxon>Chlamydiia</taxon>
        <taxon>Chlamydiales</taxon>
        <taxon>Chlamydiaceae</taxon>
        <taxon>Chlamydia/Chlamydophila group</taxon>
        <taxon>Chlamydia</taxon>
    </lineage>
</organism>
<name>A0AAQ0ESB6_9CHLA</name>
<dbReference type="AlphaFoldDB" id="A0AAQ0ESB6"/>
<keyword evidence="1" id="KW-0540">Nuclease</keyword>
<gene>
    <name evidence="1" type="ORF">INQ84_03805</name>
</gene>
<dbReference type="EMBL" id="CP063185">
    <property type="protein sequence ID" value="QYC74893.1"/>
    <property type="molecule type" value="Genomic_DNA"/>
</dbReference>
<evidence type="ECO:0000313" key="1">
    <source>
        <dbReference type="EMBL" id="QYC74893.1"/>
    </source>
</evidence>
<keyword evidence="1" id="KW-0378">Hydrolase</keyword>